<dbReference type="InterPro" id="IPR001173">
    <property type="entry name" value="Glyco_trans_2-like"/>
</dbReference>
<reference evidence="6 7" key="1">
    <citation type="submission" date="2016-11" db="EMBL/GenBank/DDBJ databases">
        <title>Draft Genome Sequences of Nine Cyanobacterial Strains from Diverse Habitats.</title>
        <authorList>
            <person name="Zhu T."/>
            <person name="Hou S."/>
            <person name="Lu X."/>
            <person name="Hess W.R."/>
        </authorList>
    </citation>
    <scope>NUCLEOTIDE SEQUENCE [LARGE SCALE GENOMIC DNA]</scope>
    <source>
        <strain evidence="6 7">5.2 s.c.1</strain>
    </source>
</reference>
<evidence type="ECO:0000256" key="3">
    <source>
        <dbReference type="ARBA" id="ARBA00022676"/>
    </source>
</evidence>
<evidence type="ECO:0000313" key="7">
    <source>
        <dbReference type="Proteomes" id="UP000185984"/>
    </source>
</evidence>
<name>A0A1U7HN63_9CHRO</name>
<gene>
    <name evidence="6" type="ORF">NIES1031_14375</name>
</gene>
<dbReference type="AlphaFoldDB" id="A0A1U7HN63"/>
<dbReference type="SUPFAM" id="SSF53448">
    <property type="entry name" value="Nucleotide-diphospho-sugar transferases"/>
    <property type="match status" value="1"/>
</dbReference>
<comment type="similarity">
    <text evidence="2">Belongs to the glycosyltransferase 2 family.</text>
</comment>
<accession>A0A1U7HN63</accession>
<evidence type="ECO:0000313" key="6">
    <source>
        <dbReference type="EMBL" id="OKH25033.1"/>
    </source>
</evidence>
<dbReference type="GO" id="GO:0016757">
    <property type="term" value="F:glycosyltransferase activity"/>
    <property type="evidence" value="ECO:0007669"/>
    <property type="project" value="UniProtKB-KW"/>
</dbReference>
<protein>
    <submittedName>
        <fullName evidence="6">Glycosyl transferase family 2</fullName>
    </submittedName>
</protein>
<evidence type="ECO:0000259" key="5">
    <source>
        <dbReference type="Pfam" id="PF00535"/>
    </source>
</evidence>
<proteinExistence type="inferred from homology"/>
<evidence type="ECO:0000256" key="2">
    <source>
        <dbReference type="ARBA" id="ARBA00006739"/>
    </source>
</evidence>
<dbReference type="RefSeq" id="WP_073550222.1">
    <property type="nucleotide sequence ID" value="NZ_CAWMVK010000003.1"/>
</dbReference>
<dbReference type="EMBL" id="MRCC01000011">
    <property type="protein sequence ID" value="OKH25033.1"/>
    <property type="molecule type" value="Genomic_DNA"/>
</dbReference>
<comment type="pathway">
    <text evidence="1">Cell wall biogenesis; cell wall polysaccharide biosynthesis.</text>
</comment>
<keyword evidence="7" id="KW-1185">Reference proteome</keyword>
<dbReference type="InterPro" id="IPR029044">
    <property type="entry name" value="Nucleotide-diphossugar_trans"/>
</dbReference>
<evidence type="ECO:0000256" key="4">
    <source>
        <dbReference type="ARBA" id="ARBA00022679"/>
    </source>
</evidence>
<dbReference type="Gene3D" id="3.90.550.10">
    <property type="entry name" value="Spore Coat Polysaccharide Biosynthesis Protein SpsA, Chain A"/>
    <property type="match status" value="1"/>
</dbReference>
<dbReference type="PANTHER" id="PTHR43179:SF12">
    <property type="entry name" value="GALACTOFURANOSYLTRANSFERASE GLFT2"/>
    <property type="match status" value="1"/>
</dbReference>
<organism evidence="6 7">
    <name type="scientific">Chroogloeocystis siderophila 5.2 s.c.1</name>
    <dbReference type="NCBI Taxonomy" id="247279"/>
    <lineage>
        <taxon>Bacteria</taxon>
        <taxon>Bacillati</taxon>
        <taxon>Cyanobacteriota</taxon>
        <taxon>Cyanophyceae</taxon>
        <taxon>Oscillatoriophycideae</taxon>
        <taxon>Chroococcales</taxon>
        <taxon>Chroococcaceae</taxon>
        <taxon>Chroogloeocystis</taxon>
    </lineage>
</organism>
<dbReference type="Pfam" id="PF00535">
    <property type="entry name" value="Glycos_transf_2"/>
    <property type="match status" value="1"/>
</dbReference>
<dbReference type="OrthoDB" id="440227at2"/>
<keyword evidence="3" id="KW-0328">Glycosyltransferase</keyword>
<keyword evidence="4 6" id="KW-0808">Transferase</keyword>
<evidence type="ECO:0000256" key="1">
    <source>
        <dbReference type="ARBA" id="ARBA00004776"/>
    </source>
</evidence>
<sequence>MSHESKLFVSVIIPVFNDAKRLKLCLSALEKQTYPQTLYEVIVVDNASDLEQNIASVVAQFKQTKTVYEHSPGSYAARNKGMSLAQGEVVAFTDADCIPTLNWIENGVRNLVGTPNCGLVAGKIEIFFKNPRRLTAVELYESIMALPQREFLEKHHYGATANVFTWKSVIEQVGVFDASLKSSGDVEWGQRVAKYGYKQVYAEDTCVAHPARSSWRELYKRSIRHAGGFYDLQVKTSKTFWERNHKFFVSLFQDLTPPLNFTLNVFLDSRLENFTQKAKVSSVMFFIRYVSAWEKIRLKFGGDSARE</sequence>
<feature type="domain" description="Glycosyltransferase 2-like" evidence="5">
    <location>
        <begin position="10"/>
        <end position="172"/>
    </location>
</feature>
<dbReference type="PANTHER" id="PTHR43179">
    <property type="entry name" value="RHAMNOSYLTRANSFERASE WBBL"/>
    <property type="match status" value="1"/>
</dbReference>
<dbReference type="STRING" id="247279.NIES1031_14375"/>
<comment type="caution">
    <text evidence="6">The sequence shown here is derived from an EMBL/GenBank/DDBJ whole genome shotgun (WGS) entry which is preliminary data.</text>
</comment>
<dbReference type="Proteomes" id="UP000185984">
    <property type="component" value="Unassembled WGS sequence"/>
</dbReference>